<comment type="caution">
    <text evidence="2">The sequence shown here is derived from an EMBL/GenBank/DDBJ whole genome shotgun (WGS) entry which is preliminary data.</text>
</comment>
<feature type="region of interest" description="Disordered" evidence="1">
    <location>
        <begin position="77"/>
        <end position="135"/>
    </location>
</feature>
<dbReference type="AlphaFoldDB" id="A0AAD4LJY8"/>
<keyword evidence="3" id="KW-1185">Reference proteome</keyword>
<feature type="compositionally biased region" description="Basic and acidic residues" evidence="1">
    <location>
        <begin position="77"/>
        <end position="87"/>
    </location>
</feature>
<reference evidence="2" key="1">
    <citation type="submission" date="2022-01" db="EMBL/GenBank/DDBJ databases">
        <title>Comparative genomics reveals a dynamic genome evolution in the ectomycorrhizal milk-cap (Lactarius) mushrooms.</title>
        <authorList>
            <consortium name="DOE Joint Genome Institute"/>
            <person name="Lebreton A."/>
            <person name="Tang N."/>
            <person name="Kuo A."/>
            <person name="LaButti K."/>
            <person name="Drula E."/>
            <person name="Barry K."/>
            <person name="Clum A."/>
            <person name="Lipzen A."/>
            <person name="Mousain D."/>
            <person name="Ng V."/>
            <person name="Wang R."/>
            <person name="Wang X."/>
            <person name="Dai Y."/>
            <person name="Henrissat B."/>
            <person name="Grigoriev I.V."/>
            <person name="Guerin-Laguette A."/>
            <person name="Yu F."/>
            <person name="Martin F.M."/>
        </authorList>
    </citation>
    <scope>NUCLEOTIDE SEQUENCE</scope>
    <source>
        <strain evidence="2">QP</strain>
    </source>
</reference>
<evidence type="ECO:0000313" key="2">
    <source>
        <dbReference type="EMBL" id="KAH8993480.1"/>
    </source>
</evidence>
<evidence type="ECO:0000313" key="3">
    <source>
        <dbReference type="Proteomes" id="UP001201163"/>
    </source>
</evidence>
<sequence length="153" mass="16810">MALATAPDRHRQRLILALAYATPDASASAVQPGVTSVYHTDLVVAALGLHADLVAGYVNLALGHLRYSRHAPVDQMEARNQDLEAYRRRSSPTLEMRDIPTSPRLQGQKLRAPQCDAGGRAAPPPAQMEEQDPADCRRRSLPTWAFLASFLRM</sequence>
<evidence type="ECO:0000256" key="1">
    <source>
        <dbReference type="SAM" id="MobiDB-lite"/>
    </source>
</evidence>
<dbReference type="Proteomes" id="UP001201163">
    <property type="component" value="Unassembled WGS sequence"/>
</dbReference>
<proteinExistence type="predicted"/>
<dbReference type="EMBL" id="JAKELL010000018">
    <property type="protein sequence ID" value="KAH8993480.1"/>
    <property type="molecule type" value="Genomic_DNA"/>
</dbReference>
<gene>
    <name evidence="2" type="ORF">EDB92DRAFT_1944612</name>
</gene>
<organism evidence="2 3">
    <name type="scientific">Lactarius akahatsu</name>
    <dbReference type="NCBI Taxonomy" id="416441"/>
    <lineage>
        <taxon>Eukaryota</taxon>
        <taxon>Fungi</taxon>
        <taxon>Dikarya</taxon>
        <taxon>Basidiomycota</taxon>
        <taxon>Agaricomycotina</taxon>
        <taxon>Agaricomycetes</taxon>
        <taxon>Russulales</taxon>
        <taxon>Russulaceae</taxon>
        <taxon>Lactarius</taxon>
    </lineage>
</organism>
<protein>
    <submittedName>
        <fullName evidence="2">Uncharacterized protein</fullName>
    </submittedName>
</protein>
<accession>A0AAD4LJY8</accession>
<name>A0AAD4LJY8_9AGAM</name>